<accession>A0A1R2CTH2</accession>
<evidence type="ECO:0000313" key="2">
    <source>
        <dbReference type="Proteomes" id="UP000187209"/>
    </source>
</evidence>
<protein>
    <submittedName>
        <fullName evidence="1">Uncharacterized protein</fullName>
    </submittedName>
</protein>
<name>A0A1R2CTH2_9CILI</name>
<dbReference type="EMBL" id="MPUH01000064">
    <property type="protein sequence ID" value="OMJ92307.1"/>
    <property type="molecule type" value="Genomic_DNA"/>
</dbReference>
<organism evidence="1 2">
    <name type="scientific">Stentor coeruleus</name>
    <dbReference type="NCBI Taxonomy" id="5963"/>
    <lineage>
        <taxon>Eukaryota</taxon>
        <taxon>Sar</taxon>
        <taxon>Alveolata</taxon>
        <taxon>Ciliophora</taxon>
        <taxon>Postciliodesmatophora</taxon>
        <taxon>Heterotrichea</taxon>
        <taxon>Heterotrichida</taxon>
        <taxon>Stentoridae</taxon>
        <taxon>Stentor</taxon>
    </lineage>
</organism>
<comment type="caution">
    <text evidence="1">The sequence shown here is derived from an EMBL/GenBank/DDBJ whole genome shotgun (WGS) entry which is preliminary data.</text>
</comment>
<reference evidence="1 2" key="1">
    <citation type="submission" date="2016-11" db="EMBL/GenBank/DDBJ databases">
        <title>The macronuclear genome of Stentor coeruleus: a giant cell with tiny introns.</title>
        <authorList>
            <person name="Slabodnick M."/>
            <person name="Ruby J.G."/>
            <person name="Reiff S.B."/>
            <person name="Swart E.C."/>
            <person name="Gosai S."/>
            <person name="Prabakaran S."/>
            <person name="Witkowska E."/>
            <person name="Larue G.E."/>
            <person name="Fisher S."/>
            <person name="Freeman R.M."/>
            <person name="Gunawardena J."/>
            <person name="Chu W."/>
            <person name="Stover N.A."/>
            <person name="Gregory B.D."/>
            <person name="Nowacki M."/>
            <person name="Derisi J."/>
            <person name="Roy S.W."/>
            <person name="Marshall W.F."/>
            <person name="Sood P."/>
        </authorList>
    </citation>
    <scope>NUCLEOTIDE SEQUENCE [LARGE SCALE GENOMIC DNA]</scope>
    <source>
        <strain evidence="1">WM001</strain>
    </source>
</reference>
<evidence type="ECO:0000313" key="1">
    <source>
        <dbReference type="EMBL" id="OMJ92307.1"/>
    </source>
</evidence>
<proteinExistence type="predicted"/>
<dbReference type="Proteomes" id="UP000187209">
    <property type="component" value="Unassembled WGS sequence"/>
</dbReference>
<sequence length="300" mass="35502">MDENLSIFSATFDKALKPKTHIKLPNIGKKIRNSSLYKNFTPKVYKVKKISTDLIYEKISHSGISSKRSKYLETPEPKLGQTLWKSKNLYFTPKPKHLICTIPDSNIFKQPKPNYNQNYKTTEFCQPVDWKKSLLYTCVVNDLCEFNWENDVDLLSEYQVNEIDDIPNGYVFKDCLKNTVRKLCKELMQNDYVINKITDKQLLIVCRKLFMIRNFTMKIIVKIEKREKILEELKLSPEKSKKEVQDAFMKLTFNIISMIKKWKKFRISATKFIYSGENYMKKIHNDLLQLERSMSKNINC</sequence>
<gene>
    <name evidence="1" type="ORF">SteCoe_4969</name>
</gene>
<keyword evidence="2" id="KW-1185">Reference proteome</keyword>
<dbReference type="AlphaFoldDB" id="A0A1R2CTH2"/>